<evidence type="ECO:0000256" key="2">
    <source>
        <dbReference type="ARBA" id="ARBA00004953"/>
    </source>
</evidence>
<keyword evidence="7 9" id="KW-1133">Transmembrane helix</keyword>
<proteinExistence type="inferred from homology"/>
<dbReference type="Proteomes" id="UP001165413">
    <property type="component" value="Unassembled WGS sequence"/>
</dbReference>
<comment type="caution">
    <text evidence="10">The sequence shown here is derived from an EMBL/GenBank/DDBJ whole genome shotgun (WGS) entry which is preliminary data.</text>
</comment>
<evidence type="ECO:0000256" key="4">
    <source>
        <dbReference type="ARBA" id="ARBA00022475"/>
    </source>
</evidence>
<evidence type="ECO:0000256" key="5">
    <source>
        <dbReference type="ARBA" id="ARBA00022573"/>
    </source>
</evidence>
<evidence type="ECO:0000256" key="6">
    <source>
        <dbReference type="ARBA" id="ARBA00022692"/>
    </source>
</evidence>
<dbReference type="RefSeq" id="WP_254101605.1">
    <property type="nucleotide sequence ID" value="NZ_JANATA010000020.1"/>
</dbReference>
<evidence type="ECO:0000256" key="8">
    <source>
        <dbReference type="ARBA" id="ARBA00023136"/>
    </source>
</evidence>
<evidence type="ECO:0000313" key="10">
    <source>
        <dbReference type="EMBL" id="MCP3429364.1"/>
    </source>
</evidence>
<comment type="pathway">
    <text evidence="2">Cofactor biosynthesis; adenosylcobalamin biosynthesis.</text>
</comment>
<keyword evidence="6 9" id="KW-0812">Transmembrane</keyword>
<evidence type="ECO:0000313" key="11">
    <source>
        <dbReference type="Proteomes" id="UP001165413"/>
    </source>
</evidence>
<dbReference type="Pfam" id="PF03186">
    <property type="entry name" value="CobD_Cbib"/>
    <property type="match status" value="1"/>
</dbReference>
<keyword evidence="8 9" id="KW-0472">Membrane</keyword>
<feature type="transmembrane region" description="Helical" evidence="9">
    <location>
        <begin position="206"/>
        <end position="229"/>
    </location>
</feature>
<dbReference type="PANTHER" id="PTHR34308">
    <property type="entry name" value="COBALAMIN BIOSYNTHESIS PROTEIN CBIB"/>
    <property type="match status" value="1"/>
</dbReference>
<dbReference type="AlphaFoldDB" id="A0AA41WZI4"/>
<keyword evidence="4" id="KW-1003">Cell membrane</keyword>
<evidence type="ECO:0000256" key="9">
    <source>
        <dbReference type="SAM" id="Phobius"/>
    </source>
</evidence>
<dbReference type="GO" id="GO:0005886">
    <property type="term" value="C:plasma membrane"/>
    <property type="evidence" value="ECO:0007669"/>
    <property type="project" value="UniProtKB-SubCell"/>
</dbReference>
<comment type="subcellular location">
    <subcellularLocation>
        <location evidence="1">Cell membrane</location>
        <topology evidence="1">Multi-pass membrane protein</topology>
    </subcellularLocation>
</comment>
<keyword evidence="5" id="KW-0169">Cobalamin biosynthesis</keyword>
<evidence type="ECO:0000256" key="3">
    <source>
        <dbReference type="ARBA" id="ARBA00006263"/>
    </source>
</evidence>
<dbReference type="PANTHER" id="PTHR34308:SF1">
    <property type="entry name" value="COBALAMIN BIOSYNTHESIS PROTEIN CBIB"/>
    <property type="match status" value="1"/>
</dbReference>
<dbReference type="InterPro" id="IPR004485">
    <property type="entry name" value="Cobalamin_biosynth_CobD/CbiB"/>
</dbReference>
<dbReference type="EMBL" id="JANATA010000020">
    <property type="protein sequence ID" value="MCP3429364.1"/>
    <property type="molecule type" value="Genomic_DNA"/>
</dbReference>
<protein>
    <submittedName>
        <fullName evidence="10">Cobalamin biosynthesis protein</fullName>
    </submittedName>
</protein>
<feature type="transmembrane region" description="Helical" evidence="9">
    <location>
        <begin position="165"/>
        <end position="185"/>
    </location>
</feature>
<accession>A0AA41WZI4</accession>
<feature type="transmembrane region" description="Helical" evidence="9">
    <location>
        <begin position="12"/>
        <end position="29"/>
    </location>
</feature>
<evidence type="ECO:0000256" key="1">
    <source>
        <dbReference type="ARBA" id="ARBA00004651"/>
    </source>
</evidence>
<name>A0AA41WZI4_9ALTE</name>
<dbReference type="GO" id="GO:0048472">
    <property type="term" value="F:threonine-phosphate decarboxylase activity"/>
    <property type="evidence" value="ECO:0007669"/>
    <property type="project" value="InterPro"/>
</dbReference>
<organism evidence="10 11">
    <name type="scientific">Opacimonas viscosa</name>
    <dbReference type="NCBI Taxonomy" id="2961944"/>
    <lineage>
        <taxon>Bacteria</taxon>
        <taxon>Pseudomonadati</taxon>
        <taxon>Pseudomonadota</taxon>
        <taxon>Gammaproteobacteria</taxon>
        <taxon>Alteromonadales</taxon>
        <taxon>Alteromonadaceae</taxon>
        <taxon>Opacimonas</taxon>
    </lineage>
</organism>
<evidence type="ECO:0000256" key="7">
    <source>
        <dbReference type="ARBA" id="ARBA00022989"/>
    </source>
</evidence>
<feature type="transmembrane region" description="Helical" evidence="9">
    <location>
        <begin position="65"/>
        <end position="87"/>
    </location>
</feature>
<dbReference type="GO" id="GO:0009236">
    <property type="term" value="P:cobalamin biosynthetic process"/>
    <property type="evidence" value="ECO:0007669"/>
    <property type="project" value="UniProtKB-KW"/>
</dbReference>
<feature type="transmembrane region" description="Helical" evidence="9">
    <location>
        <begin position="298"/>
        <end position="314"/>
    </location>
</feature>
<sequence length="315" mass="35727">MSALSDGGLAWLTQPWVVTILCVMSAVVMERLLPLRRVSHPIGIFFIIAHQMSLAVAKVHHKPALWMGVFCWLILVLPIVAIIAFLLQLAEYRVLLEGILLWLCIAQFGVSNITKRVYGYLLRDKKQLARDTLAPYVLRETNTLSPLGIAKTHAEMLILRHFQQVIVTIFWFVLFGIEAALVYRLTLELQQAFNTKKIEFKEAGILLLWISRFFQWPVAALYTFCIWLFHPQKVWQALAVLAHKNPSNLVLASIGKSIGCQFCGPAIYSGKKIRTAKCGDVFPLKLDHLRLIKPQQNLYLSTFLIVCIALALVVH</sequence>
<reference evidence="10" key="1">
    <citation type="submission" date="2022-07" db="EMBL/GenBank/DDBJ databases">
        <title>Characterization of the Novel Bacterium Alteromonas immobilis LMIT006 and Alteromonas gregis LMIT007.</title>
        <authorList>
            <person name="Lin X."/>
        </authorList>
    </citation>
    <scope>NUCLEOTIDE SEQUENCE</scope>
    <source>
        <strain evidence="10">LMIT007</strain>
    </source>
</reference>
<keyword evidence="11" id="KW-1185">Reference proteome</keyword>
<feature type="transmembrane region" description="Helical" evidence="9">
    <location>
        <begin position="94"/>
        <end position="113"/>
    </location>
</feature>
<feature type="transmembrane region" description="Helical" evidence="9">
    <location>
        <begin position="41"/>
        <end position="59"/>
    </location>
</feature>
<comment type="similarity">
    <text evidence="3">Belongs to the CobD/CbiB family.</text>
</comment>
<gene>
    <name evidence="10" type="ORF">NLF92_10445</name>
</gene>